<reference evidence="1" key="1">
    <citation type="submission" date="2017-12" db="EMBL/GenBank/DDBJ databases">
        <authorList>
            <person name="Barbosa P."/>
            <person name="Usie A."/>
            <person name="Ramos A.M."/>
        </authorList>
    </citation>
    <scope>NUCLEOTIDE SEQUENCE</scope>
    <source>
        <strain evidence="1">HL8</strain>
        <tissue evidence="1">Leaves</tissue>
    </source>
</reference>
<proteinExistence type="predicted"/>
<sequence>MKRRCDVCEKVEAEMRQYCAGNKTGRCMQLTSCHKSMNVSFSNNHHHPHLSPLQMCSSLHVICAKNSGLPMPETSFNFLAENESRTAMTMEVEAGSTETRASYLLG</sequence>
<evidence type="ECO:0000313" key="3">
    <source>
        <dbReference type="Proteomes" id="UP000237347"/>
    </source>
</evidence>
<gene>
    <name evidence="2" type="ORF">CFP56_023904</name>
    <name evidence="1" type="ORF">CFP56_023905</name>
</gene>
<protein>
    <submittedName>
        <fullName evidence="1">Uncharacterized protein</fullName>
    </submittedName>
</protein>
<name>A0AAW0KAZ0_QUESU</name>
<dbReference type="AlphaFoldDB" id="A0AAW0KAZ0"/>
<accession>A0AAW0KAZ0</accession>
<organism evidence="1 3">
    <name type="scientific">Quercus suber</name>
    <name type="common">Cork oak</name>
    <dbReference type="NCBI Taxonomy" id="58331"/>
    <lineage>
        <taxon>Eukaryota</taxon>
        <taxon>Viridiplantae</taxon>
        <taxon>Streptophyta</taxon>
        <taxon>Embryophyta</taxon>
        <taxon>Tracheophyta</taxon>
        <taxon>Spermatophyta</taxon>
        <taxon>Magnoliopsida</taxon>
        <taxon>eudicotyledons</taxon>
        <taxon>Gunneridae</taxon>
        <taxon>Pentapetalae</taxon>
        <taxon>rosids</taxon>
        <taxon>fabids</taxon>
        <taxon>Fagales</taxon>
        <taxon>Fagaceae</taxon>
        <taxon>Quercus</taxon>
    </lineage>
</organism>
<dbReference type="EMBL" id="PKMF04000378">
    <property type="protein sequence ID" value="KAK7835011.1"/>
    <property type="molecule type" value="Genomic_DNA"/>
</dbReference>
<comment type="caution">
    <text evidence="1">The sequence shown here is derived from an EMBL/GenBank/DDBJ whole genome shotgun (WGS) entry which is preliminary data.</text>
</comment>
<keyword evidence="3" id="KW-1185">Reference proteome</keyword>
<evidence type="ECO:0000313" key="2">
    <source>
        <dbReference type="EMBL" id="KAK7835012.1"/>
    </source>
</evidence>
<dbReference type="EMBL" id="PKMF04000378">
    <property type="protein sequence ID" value="KAK7835012.1"/>
    <property type="molecule type" value="Genomic_DNA"/>
</dbReference>
<evidence type="ECO:0000313" key="1">
    <source>
        <dbReference type="EMBL" id="KAK7835011.1"/>
    </source>
</evidence>
<dbReference type="Proteomes" id="UP000237347">
    <property type="component" value="Unassembled WGS sequence"/>
</dbReference>
<reference evidence="1 3" key="2">
    <citation type="journal article" date="2018" name="Sci. Data">
        <title>The draft genome sequence of cork oak.</title>
        <authorList>
            <person name="Ramos A.M."/>
            <person name="Usie A."/>
            <person name="Barbosa P."/>
            <person name="Barros P.M."/>
            <person name="Capote T."/>
            <person name="Chaves I."/>
            <person name="Simoes F."/>
            <person name="Abreu I."/>
            <person name="Carrasquinho I."/>
            <person name="Faro C."/>
            <person name="Guimaraes J.B."/>
            <person name="Mendonca D."/>
            <person name="Nobrega F."/>
            <person name="Rodrigues L."/>
            <person name="Saibo N.J.M."/>
            <person name="Varela M.C."/>
            <person name="Egas C."/>
            <person name="Matos J."/>
            <person name="Miguel C.M."/>
            <person name="Oliveira M.M."/>
            <person name="Ricardo C.P."/>
            <person name="Goncalves S."/>
        </authorList>
    </citation>
    <scope>NUCLEOTIDE SEQUENCE [LARGE SCALE GENOMIC DNA]</scope>
    <source>
        <strain evidence="3">cv. HL8</strain>
        <strain evidence="1">HL8</strain>
    </source>
</reference>
<reference evidence="1" key="3">
    <citation type="submission" date="2023-07" db="EMBL/GenBank/DDBJ databases">
        <title>An improved reference 1 genome and first organelle genomes of Quercus suber.</title>
        <authorList>
            <consortium name="Genosuber Consortium"/>
            <person name="Usie A."/>
            <person name="Serra O."/>
            <person name="Barros P."/>
        </authorList>
    </citation>
    <scope>NUCLEOTIDE SEQUENCE</scope>
    <source>
        <strain evidence="1">HL8</strain>
        <tissue evidence="1">Leaves</tissue>
    </source>
</reference>